<evidence type="ECO:0000259" key="1">
    <source>
        <dbReference type="Pfam" id="PF22481"/>
    </source>
</evidence>
<reference evidence="2" key="1">
    <citation type="submission" date="2022-01" db="EMBL/GenBank/DDBJ databases">
        <authorList>
            <person name="Criscuolo A."/>
        </authorList>
    </citation>
    <scope>NUCLEOTIDE SEQUENCE</scope>
    <source>
        <strain evidence="2">CIP111893</strain>
    </source>
</reference>
<comment type="caution">
    <text evidence="2">The sequence shown here is derived from an EMBL/GenBank/DDBJ whole genome shotgun (WGS) entry which is preliminary data.</text>
</comment>
<keyword evidence="3" id="KW-1185">Reference proteome</keyword>
<evidence type="ECO:0000313" key="3">
    <source>
        <dbReference type="Proteomes" id="UP000838686"/>
    </source>
</evidence>
<dbReference type="Pfam" id="PF22481">
    <property type="entry name" value="DUF6985"/>
    <property type="match status" value="1"/>
</dbReference>
<feature type="domain" description="DUF6985" evidence="1">
    <location>
        <begin position="14"/>
        <end position="138"/>
    </location>
</feature>
<organism evidence="2 3">
    <name type="scientific">Paenibacillus plantiphilus</name>
    <dbReference type="NCBI Taxonomy" id="2905650"/>
    <lineage>
        <taxon>Bacteria</taxon>
        <taxon>Bacillati</taxon>
        <taxon>Bacillota</taxon>
        <taxon>Bacilli</taxon>
        <taxon>Bacillales</taxon>
        <taxon>Paenibacillaceae</taxon>
        <taxon>Paenibacillus</taxon>
    </lineage>
</organism>
<dbReference type="RefSeq" id="WP_236340917.1">
    <property type="nucleotide sequence ID" value="NZ_CAKMMF010000009.1"/>
</dbReference>
<evidence type="ECO:0000313" key="2">
    <source>
        <dbReference type="EMBL" id="CAH1203588.1"/>
    </source>
</evidence>
<dbReference type="InterPro" id="IPR054254">
    <property type="entry name" value="DUF6985"/>
</dbReference>
<name>A0ABN8G9C5_9BACL</name>
<gene>
    <name evidence="2" type="ORF">PAECIP111893_02005</name>
</gene>
<accession>A0ABN8G9C5</accession>
<sequence>MIVDISSNTDGSLEGKLEFSLFNVTIPVSINDQGYLDYANDCAKKLNNLSEDIIERLCDFSIAYCNNFCEYVGVQPPAINSKRDILQHIRPLSLHIEEPEDRSILAFSLDLDCSWEIEHGMQWVIKDDQVLYVGAFEGFGPWEELSYYEQMCPNFAFGKTYDD</sequence>
<dbReference type="Proteomes" id="UP000838686">
    <property type="component" value="Unassembled WGS sequence"/>
</dbReference>
<proteinExistence type="predicted"/>
<dbReference type="EMBL" id="CAKMMF010000009">
    <property type="protein sequence ID" value="CAH1203588.1"/>
    <property type="molecule type" value="Genomic_DNA"/>
</dbReference>
<protein>
    <recommendedName>
        <fullName evidence="1">DUF6985 domain-containing protein</fullName>
    </recommendedName>
</protein>